<accession>A0A9Q4NT46</accession>
<gene>
    <name evidence="2" type="ORF">NUW87_10465</name>
</gene>
<feature type="transmembrane region" description="Helical" evidence="1">
    <location>
        <begin position="33"/>
        <end position="52"/>
    </location>
</feature>
<evidence type="ECO:0000313" key="3">
    <source>
        <dbReference type="Proteomes" id="UP001071110"/>
    </source>
</evidence>
<keyword evidence="1" id="KW-0472">Membrane</keyword>
<dbReference type="EMBL" id="JANRML010000019">
    <property type="protein sequence ID" value="MCZ2221787.1"/>
    <property type="molecule type" value="Genomic_DNA"/>
</dbReference>
<evidence type="ECO:0000313" key="2">
    <source>
        <dbReference type="EMBL" id="MCZ2221787.1"/>
    </source>
</evidence>
<name>A0A9Q4NT46_9CORY</name>
<dbReference type="AlphaFoldDB" id="A0A9Q4NT46"/>
<keyword evidence="1" id="KW-1133">Transmembrane helix</keyword>
<feature type="transmembrane region" description="Helical" evidence="1">
    <location>
        <begin position="64"/>
        <end position="82"/>
    </location>
</feature>
<feature type="transmembrane region" description="Helical" evidence="1">
    <location>
        <begin position="128"/>
        <end position="148"/>
    </location>
</feature>
<evidence type="ECO:0000256" key="1">
    <source>
        <dbReference type="SAM" id="Phobius"/>
    </source>
</evidence>
<protein>
    <submittedName>
        <fullName evidence="2">Uncharacterized protein</fullName>
    </submittedName>
</protein>
<feature type="transmembrane region" description="Helical" evidence="1">
    <location>
        <begin position="102"/>
        <end position="122"/>
    </location>
</feature>
<keyword evidence="3" id="KW-1185">Reference proteome</keyword>
<keyword evidence="1" id="KW-0812">Transmembrane</keyword>
<sequence>MFAALLIAEVAFWGCLFLGLLARYTFQQPRIGLCLLAATPAIDLLLLIYAAFDLHNSGQADFFHGFSAFYVVFSVVFGRDLIDMMDRRFSGAEDKPKQTGSLGKCVLASAITAIVLVGLIAITGKAGSFWLLYWLIAVAFTPLMWWGLDRWNARRGSK</sequence>
<feature type="transmembrane region" description="Helical" evidence="1">
    <location>
        <begin position="6"/>
        <end position="26"/>
    </location>
</feature>
<proteinExistence type="predicted"/>
<organism evidence="2 3">
    <name type="scientific">Corynebacterium pilbarense</name>
    <dbReference type="NCBI Taxonomy" id="1288393"/>
    <lineage>
        <taxon>Bacteria</taxon>
        <taxon>Bacillati</taxon>
        <taxon>Actinomycetota</taxon>
        <taxon>Actinomycetes</taxon>
        <taxon>Mycobacteriales</taxon>
        <taxon>Corynebacteriaceae</taxon>
        <taxon>Corynebacterium</taxon>
    </lineage>
</organism>
<dbReference type="RefSeq" id="WP_269028461.1">
    <property type="nucleotide sequence ID" value="NZ_BAABDP010000014.1"/>
</dbReference>
<comment type="caution">
    <text evidence="2">The sequence shown here is derived from an EMBL/GenBank/DDBJ whole genome shotgun (WGS) entry which is preliminary data.</text>
</comment>
<reference evidence="2" key="1">
    <citation type="submission" date="2022-08" db="EMBL/GenBank/DDBJ databases">
        <title>Corynebacterium sp. nov., isolated from clinical breast specimens.</title>
        <authorList>
            <person name="Zhang T."/>
        </authorList>
    </citation>
    <scope>NUCLEOTIDE SEQUENCE</scope>
    <source>
        <strain evidence="2">CCUG 57942</strain>
    </source>
</reference>
<dbReference type="Proteomes" id="UP001071110">
    <property type="component" value="Unassembled WGS sequence"/>
</dbReference>